<evidence type="ECO:0000259" key="2">
    <source>
        <dbReference type="PROSITE" id="PS50234"/>
    </source>
</evidence>
<evidence type="ECO:0000256" key="1">
    <source>
        <dbReference type="SAM" id="SignalP"/>
    </source>
</evidence>
<sequence length="678" mass="75169">MHSNTYPRCWKVLSAIALLILVHQIELSCSTSPCITQLDLVVAVDTSSSCSQKQFDRLLSEVKALVSKFPIGPTKTRLALIGMSQTAQVLANFDDVTSLSDFNSAVDRLTMSSERAEISKGIKLARESVLNKARAAPTPRLLALVKDRQCAERITGSSDAELASIESEVAAARSMESAVHAVGIGGLWNSKELKAVFGTNFLLFKNTNKAMESIKSLNYKMCLPTTCKHSGRTNKREACIGWGLQEFTFNVAAALTSSGMGVCRQQIERSLVECGPTESKGEKTCYKMERSIGSCQDDGNLNIMETLQFFDRKKRKCVTHTKKHKVDCSEARVCRDQVADVIILLDKSGSLEKEYSMLSESANILINPLQIGKKSIQLGVYSFNEDFFTIVEFGDEFNKKKIQEKVKREKKKSGHSGTHTHQAIDKIRNILQSKGRPNVLKAVIIITDGGSGDETATWKAATNIKKVGVTLYAVGVEGKRDIGTRAINKDELEMMTAPESDKNVFILDDIKKMKHWAKNFSERLCMELEPPSPKLCDADVEIKSLKSNCRVEKIQTATVNFKYDTAKKCIKHFRAEILEGCKTICVDPIDGSDHLEGETWTNMCHEFRCLSRKTILPTTQKQQSTLPTTVKKCVAADFSCKPIGAAPFRCRNIDGEERENCQCIDKDGEAVLVVDNPN</sequence>
<dbReference type="Proteomes" id="UP000215902">
    <property type="component" value="Unassembled WGS sequence"/>
</dbReference>
<dbReference type="EMBL" id="NIVC01001851">
    <property type="protein sequence ID" value="PAA63360.1"/>
    <property type="molecule type" value="Genomic_DNA"/>
</dbReference>
<feature type="domain" description="VWFA" evidence="2">
    <location>
        <begin position="340"/>
        <end position="524"/>
    </location>
</feature>
<dbReference type="SUPFAM" id="SSF53300">
    <property type="entry name" value="vWA-like"/>
    <property type="match status" value="2"/>
</dbReference>
<name>A0A267EPA1_9PLAT</name>
<dbReference type="CDD" id="cd00198">
    <property type="entry name" value="vWFA"/>
    <property type="match status" value="1"/>
</dbReference>
<dbReference type="OrthoDB" id="5973630at2759"/>
<keyword evidence="4" id="KW-1185">Reference proteome</keyword>
<proteinExistence type="predicted"/>
<dbReference type="CDD" id="cd01450">
    <property type="entry name" value="vWFA_subfamily_ECM"/>
    <property type="match status" value="1"/>
</dbReference>
<protein>
    <recommendedName>
        <fullName evidence="2">VWFA domain-containing protein</fullName>
    </recommendedName>
</protein>
<gene>
    <name evidence="3" type="ORF">BOX15_Mlig014655g1</name>
</gene>
<dbReference type="InterPro" id="IPR002035">
    <property type="entry name" value="VWF_A"/>
</dbReference>
<dbReference type="Gene3D" id="3.40.50.410">
    <property type="entry name" value="von Willebrand factor, type A domain"/>
    <property type="match status" value="2"/>
</dbReference>
<dbReference type="AlphaFoldDB" id="A0A267EPA1"/>
<dbReference type="InterPro" id="IPR036465">
    <property type="entry name" value="vWFA_dom_sf"/>
</dbReference>
<dbReference type="PROSITE" id="PS50234">
    <property type="entry name" value="VWFA"/>
    <property type="match status" value="2"/>
</dbReference>
<accession>A0A267EPA1</accession>
<dbReference type="SMART" id="SM00327">
    <property type="entry name" value="VWA"/>
    <property type="match status" value="2"/>
</dbReference>
<feature type="domain" description="VWFA" evidence="2">
    <location>
        <begin position="39"/>
        <end position="221"/>
    </location>
</feature>
<keyword evidence="1" id="KW-0732">Signal</keyword>
<reference evidence="3 4" key="1">
    <citation type="submission" date="2017-06" db="EMBL/GenBank/DDBJ databases">
        <title>A platform for efficient transgenesis in Macrostomum lignano, a flatworm model organism for stem cell research.</title>
        <authorList>
            <person name="Berezikov E."/>
        </authorList>
    </citation>
    <scope>NUCLEOTIDE SEQUENCE [LARGE SCALE GENOMIC DNA]</scope>
    <source>
        <strain evidence="3">DV1</strain>
        <tissue evidence="3">Whole organism</tissue>
    </source>
</reference>
<dbReference type="InterPro" id="IPR050525">
    <property type="entry name" value="ECM_Assembly_Org"/>
</dbReference>
<evidence type="ECO:0000313" key="4">
    <source>
        <dbReference type="Proteomes" id="UP000215902"/>
    </source>
</evidence>
<feature type="chain" id="PRO_5012244281" description="VWFA domain-containing protein" evidence="1">
    <location>
        <begin position="31"/>
        <end position="678"/>
    </location>
</feature>
<dbReference type="PANTHER" id="PTHR24020">
    <property type="entry name" value="COLLAGEN ALPHA"/>
    <property type="match status" value="1"/>
</dbReference>
<organism evidence="3 4">
    <name type="scientific">Macrostomum lignano</name>
    <dbReference type="NCBI Taxonomy" id="282301"/>
    <lineage>
        <taxon>Eukaryota</taxon>
        <taxon>Metazoa</taxon>
        <taxon>Spiralia</taxon>
        <taxon>Lophotrochozoa</taxon>
        <taxon>Platyhelminthes</taxon>
        <taxon>Rhabditophora</taxon>
        <taxon>Macrostomorpha</taxon>
        <taxon>Macrostomida</taxon>
        <taxon>Macrostomidae</taxon>
        <taxon>Macrostomum</taxon>
    </lineage>
</organism>
<feature type="signal peptide" evidence="1">
    <location>
        <begin position="1"/>
        <end position="30"/>
    </location>
</feature>
<comment type="caution">
    <text evidence="3">The sequence shown here is derived from an EMBL/GenBank/DDBJ whole genome shotgun (WGS) entry which is preliminary data.</text>
</comment>
<dbReference type="STRING" id="282301.A0A267EPA1"/>
<evidence type="ECO:0000313" key="3">
    <source>
        <dbReference type="EMBL" id="PAA63360.1"/>
    </source>
</evidence>
<dbReference type="Pfam" id="PF00092">
    <property type="entry name" value="VWA"/>
    <property type="match status" value="2"/>
</dbReference>